<gene>
    <name evidence="1" type="ORF">PFISCL1PPCAC_21643</name>
</gene>
<keyword evidence="2" id="KW-1185">Reference proteome</keyword>
<accession>A0AAV5WDJ5</accession>
<evidence type="ECO:0000313" key="1">
    <source>
        <dbReference type="EMBL" id="GMT30346.1"/>
    </source>
</evidence>
<dbReference type="AlphaFoldDB" id="A0AAV5WDJ5"/>
<comment type="caution">
    <text evidence="1">The sequence shown here is derived from an EMBL/GenBank/DDBJ whole genome shotgun (WGS) entry which is preliminary data.</text>
</comment>
<reference evidence="1" key="1">
    <citation type="submission" date="2023-10" db="EMBL/GenBank/DDBJ databases">
        <title>Genome assembly of Pristionchus species.</title>
        <authorList>
            <person name="Yoshida K."/>
            <person name="Sommer R.J."/>
        </authorList>
    </citation>
    <scope>NUCLEOTIDE SEQUENCE</scope>
    <source>
        <strain evidence="1">RS5133</strain>
    </source>
</reference>
<feature type="non-terminal residue" evidence="1">
    <location>
        <position position="1"/>
    </location>
</feature>
<evidence type="ECO:0000313" key="2">
    <source>
        <dbReference type="Proteomes" id="UP001432322"/>
    </source>
</evidence>
<sequence>RIEQAIELKTLSIFVIRTDFARFSEIVPSFLRLNVSFRFEFSDGGKLTDVPLITFSAYRAFLERNTNIKYIHIDGFKFTQEEIDHFGQYFRDHVSVERVCIYEVRETVASTMCKNVMGVDPHMFTNESKQIQTTALKGAEV</sequence>
<dbReference type="Proteomes" id="UP001432322">
    <property type="component" value="Unassembled WGS sequence"/>
</dbReference>
<dbReference type="EMBL" id="BTSY01000005">
    <property type="protein sequence ID" value="GMT30346.1"/>
    <property type="molecule type" value="Genomic_DNA"/>
</dbReference>
<organism evidence="1 2">
    <name type="scientific">Pristionchus fissidentatus</name>
    <dbReference type="NCBI Taxonomy" id="1538716"/>
    <lineage>
        <taxon>Eukaryota</taxon>
        <taxon>Metazoa</taxon>
        <taxon>Ecdysozoa</taxon>
        <taxon>Nematoda</taxon>
        <taxon>Chromadorea</taxon>
        <taxon>Rhabditida</taxon>
        <taxon>Rhabditina</taxon>
        <taxon>Diplogasteromorpha</taxon>
        <taxon>Diplogasteroidea</taxon>
        <taxon>Neodiplogasteridae</taxon>
        <taxon>Pristionchus</taxon>
    </lineage>
</organism>
<feature type="non-terminal residue" evidence="1">
    <location>
        <position position="141"/>
    </location>
</feature>
<protein>
    <submittedName>
        <fullName evidence="1">Uncharacterized protein</fullName>
    </submittedName>
</protein>
<proteinExistence type="predicted"/>
<name>A0AAV5WDJ5_9BILA</name>